<evidence type="ECO:0000256" key="1">
    <source>
        <dbReference type="ARBA" id="ARBA00001554"/>
    </source>
</evidence>
<dbReference type="AlphaFoldDB" id="A0A929B7S5"/>
<evidence type="ECO:0000313" key="7">
    <source>
        <dbReference type="Proteomes" id="UP000598360"/>
    </source>
</evidence>
<dbReference type="EC" id="4.2.1.96" evidence="3"/>
<dbReference type="GO" id="GO:0006729">
    <property type="term" value="P:tetrahydrobiopterin biosynthetic process"/>
    <property type="evidence" value="ECO:0007669"/>
    <property type="project" value="InterPro"/>
</dbReference>
<evidence type="ECO:0000313" key="6">
    <source>
        <dbReference type="EMBL" id="MBE9374819.1"/>
    </source>
</evidence>
<comment type="similarity">
    <text evidence="2">Belongs to the pterin-4-alpha-carbinolamine dehydratase family.</text>
</comment>
<keyword evidence="5 6" id="KW-0456">Lyase</keyword>
<proteinExistence type="inferred from homology"/>
<dbReference type="InterPro" id="IPR001533">
    <property type="entry name" value="Pterin_deHydtase"/>
</dbReference>
<dbReference type="Proteomes" id="UP000598360">
    <property type="component" value="Unassembled WGS sequence"/>
</dbReference>
<evidence type="ECO:0000256" key="3">
    <source>
        <dbReference type="ARBA" id="ARBA00013252"/>
    </source>
</evidence>
<dbReference type="InterPro" id="IPR036428">
    <property type="entry name" value="PCD_sf"/>
</dbReference>
<comment type="caution">
    <text evidence="6">The sequence shown here is derived from an EMBL/GenBank/DDBJ whole genome shotgun (WGS) entry which is preliminary data.</text>
</comment>
<dbReference type="PANTHER" id="PTHR12599:SF0">
    <property type="entry name" value="PTERIN-4-ALPHA-CARBINOLAMINE DEHYDRATASE"/>
    <property type="match status" value="1"/>
</dbReference>
<dbReference type="NCBIfam" id="NF002017">
    <property type="entry name" value="PRK00823.1-2"/>
    <property type="match status" value="1"/>
</dbReference>
<protein>
    <recommendedName>
        <fullName evidence="4">Putative pterin-4-alpha-carbinolamine dehydratase</fullName>
        <ecNumber evidence="3">4.2.1.96</ecNumber>
    </recommendedName>
</protein>
<comment type="catalytic activity">
    <reaction evidence="1">
        <text>(4aS,6R)-4a-hydroxy-L-erythro-5,6,7,8-tetrahydrobiopterin = (6R)-L-erythro-6,7-dihydrobiopterin + H2O</text>
        <dbReference type="Rhea" id="RHEA:11920"/>
        <dbReference type="ChEBI" id="CHEBI:15377"/>
        <dbReference type="ChEBI" id="CHEBI:15642"/>
        <dbReference type="ChEBI" id="CHEBI:43120"/>
        <dbReference type="EC" id="4.2.1.96"/>
    </reaction>
</comment>
<dbReference type="SUPFAM" id="SSF55248">
    <property type="entry name" value="PCD-like"/>
    <property type="match status" value="1"/>
</dbReference>
<accession>A0A929B7S5</accession>
<evidence type="ECO:0000256" key="2">
    <source>
        <dbReference type="ARBA" id="ARBA00006472"/>
    </source>
</evidence>
<dbReference type="Pfam" id="PF01329">
    <property type="entry name" value="Pterin_4a"/>
    <property type="match status" value="1"/>
</dbReference>
<reference evidence="6" key="1">
    <citation type="submission" date="2020-10" db="EMBL/GenBank/DDBJ databases">
        <title>Diversity and distribution of actinomycetes associated with coral in the coast of Hainan.</title>
        <authorList>
            <person name="Li F."/>
        </authorList>
    </citation>
    <scope>NUCLEOTIDE SEQUENCE</scope>
    <source>
        <strain evidence="6">HNM0983</strain>
    </source>
</reference>
<organism evidence="6 7">
    <name type="scientific">Saccharopolyspora montiporae</name>
    <dbReference type="NCBI Taxonomy" id="2781240"/>
    <lineage>
        <taxon>Bacteria</taxon>
        <taxon>Bacillati</taxon>
        <taxon>Actinomycetota</taxon>
        <taxon>Actinomycetes</taxon>
        <taxon>Pseudonocardiales</taxon>
        <taxon>Pseudonocardiaceae</taxon>
        <taxon>Saccharopolyspora</taxon>
    </lineage>
</organism>
<dbReference type="RefSeq" id="WP_193928253.1">
    <property type="nucleotide sequence ID" value="NZ_JADEYC010000015.1"/>
</dbReference>
<dbReference type="EMBL" id="JADEYC010000015">
    <property type="protein sequence ID" value="MBE9374819.1"/>
    <property type="molecule type" value="Genomic_DNA"/>
</dbReference>
<name>A0A929B7S5_9PSEU</name>
<evidence type="ECO:0000256" key="4">
    <source>
        <dbReference type="ARBA" id="ARBA00021735"/>
    </source>
</evidence>
<dbReference type="Gene3D" id="3.30.1360.20">
    <property type="entry name" value="Transcriptional coactivator/pterin dehydratase"/>
    <property type="match status" value="1"/>
</dbReference>
<sequence length="97" mass="10805">MTEVLDDAAVDRELATRDGWSRSGSSLTRTWQFKGFGGAMQFANVIAWIANQSGHHPDIAVHDYNRVTVTSTTHDVGGITEHDFALIGRIDDRTREF</sequence>
<evidence type="ECO:0000256" key="5">
    <source>
        <dbReference type="ARBA" id="ARBA00023239"/>
    </source>
</evidence>
<dbReference type="GO" id="GO:0008124">
    <property type="term" value="F:4-alpha-hydroxytetrahydrobiopterin dehydratase activity"/>
    <property type="evidence" value="ECO:0007669"/>
    <property type="project" value="UniProtKB-EC"/>
</dbReference>
<dbReference type="PANTHER" id="PTHR12599">
    <property type="entry name" value="PTERIN-4-ALPHA-CARBINOLAMINE DEHYDRATASE"/>
    <property type="match status" value="1"/>
</dbReference>
<keyword evidence="7" id="KW-1185">Reference proteome</keyword>
<gene>
    <name evidence="6" type="ORF">IQ251_10220</name>
</gene>